<evidence type="ECO:0000256" key="4">
    <source>
        <dbReference type="ARBA" id="ARBA00022692"/>
    </source>
</evidence>
<feature type="region of interest" description="Disordered" evidence="8">
    <location>
        <begin position="345"/>
        <end position="372"/>
    </location>
</feature>
<dbReference type="Proteomes" id="UP000288805">
    <property type="component" value="Unassembled WGS sequence"/>
</dbReference>
<dbReference type="Pfam" id="PF03547">
    <property type="entry name" value="Mem_trans"/>
    <property type="match status" value="1"/>
</dbReference>
<protein>
    <submittedName>
        <fullName evidence="10">Putative auxin efflux carrier component 1c</fullName>
    </submittedName>
</protein>
<evidence type="ECO:0000256" key="1">
    <source>
        <dbReference type="ARBA" id="ARBA00004141"/>
    </source>
</evidence>
<evidence type="ECO:0000256" key="5">
    <source>
        <dbReference type="ARBA" id="ARBA00022989"/>
    </source>
</evidence>
<dbReference type="EMBL" id="QGNW01000238">
    <property type="protein sequence ID" value="RVW82587.1"/>
    <property type="molecule type" value="Genomic_DNA"/>
</dbReference>
<evidence type="ECO:0000313" key="11">
    <source>
        <dbReference type="Proteomes" id="UP000288805"/>
    </source>
</evidence>
<organism evidence="10 11">
    <name type="scientific">Vitis vinifera</name>
    <name type="common">Grape</name>
    <dbReference type="NCBI Taxonomy" id="29760"/>
    <lineage>
        <taxon>Eukaryota</taxon>
        <taxon>Viridiplantae</taxon>
        <taxon>Streptophyta</taxon>
        <taxon>Embryophyta</taxon>
        <taxon>Tracheophyta</taxon>
        <taxon>Spermatophyta</taxon>
        <taxon>Magnoliopsida</taxon>
        <taxon>eudicotyledons</taxon>
        <taxon>Gunneridae</taxon>
        <taxon>Pentapetalae</taxon>
        <taxon>rosids</taxon>
        <taxon>Vitales</taxon>
        <taxon>Vitaceae</taxon>
        <taxon>Viteae</taxon>
        <taxon>Vitis</taxon>
    </lineage>
</organism>
<accession>A0A438HDR4</accession>
<comment type="similarity">
    <text evidence="2">Belongs to the auxin efflux carrier (TC 2.A.69.1) family.</text>
</comment>
<evidence type="ECO:0000313" key="10">
    <source>
        <dbReference type="EMBL" id="RVW82587.1"/>
    </source>
</evidence>
<dbReference type="PANTHER" id="PTHR31752">
    <property type="entry name" value="AUXIN EFFLUX CARRIER COMPONENT 1B-RELATED"/>
    <property type="match status" value="1"/>
</dbReference>
<feature type="compositionally biased region" description="Basic and acidic residues" evidence="8">
    <location>
        <begin position="345"/>
        <end position="356"/>
    </location>
</feature>
<feature type="region of interest" description="Disordered" evidence="8">
    <location>
        <begin position="49"/>
        <end position="72"/>
    </location>
</feature>
<evidence type="ECO:0000256" key="3">
    <source>
        <dbReference type="ARBA" id="ARBA00022448"/>
    </source>
</evidence>
<dbReference type="PANTHER" id="PTHR31752:SF44">
    <property type="entry name" value="AUXIN EFFLUX CARRIER COMPONENT"/>
    <property type="match status" value="1"/>
</dbReference>
<dbReference type="GO" id="GO:0055085">
    <property type="term" value="P:transmembrane transport"/>
    <property type="evidence" value="ECO:0007669"/>
    <property type="project" value="InterPro"/>
</dbReference>
<evidence type="ECO:0000256" key="9">
    <source>
        <dbReference type="SAM" id="Phobius"/>
    </source>
</evidence>
<dbReference type="AlphaFoldDB" id="A0A438HDR4"/>
<comment type="caution">
    <text evidence="10">The sequence shown here is derived from an EMBL/GenBank/DDBJ whole genome shotgun (WGS) entry which is preliminary data.</text>
</comment>
<dbReference type="InterPro" id="IPR051107">
    <property type="entry name" value="Auxin_Efflux_Carrier"/>
</dbReference>
<name>A0A438HDR4_VITVI</name>
<feature type="transmembrane region" description="Helical" evidence="9">
    <location>
        <begin position="148"/>
        <end position="170"/>
    </location>
</feature>
<dbReference type="GO" id="GO:0016020">
    <property type="term" value="C:membrane"/>
    <property type="evidence" value="ECO:0007669"/>
    <property type="project" value="UniProtKB-SubCell"/>
</dbReference>
<comment type="subcellular location">
    <subcellularLocation>
        <location evidence="1">Membrane</location>
        <topology evidence="1">Multi-pass membrane protein</topology>
    </subcellularLocation>
</comment>
<feature type="transmembrane region" description="Helical" evidence="9">
    <location>
        <begin position="228"/>
        <end position="251"/>
    </location>
</feature>
<reference evidence="10 11" key="1">
    <citation type="journal article" date="2018" name="PLoS Genet.">
        <title>Population sequencing reveals clonal diversity and ancestral inbreeding in the grapevine cultivar Chardonnay.</title>
        <authorList>
            <person name="Roach M.J."/>
            <person name="Johnson D.L."/>
            <person name="Bohlmann J."/>
            <person name="van Vuuren H.J."/>
            <person name="Jones S.J."/>
            <person name="Pretorius I.S."/>
            <person name="Schmidt S.A."/>
            <person name="Borneman A.R."/>
        </authorList>
    </citation>
    <scope>NUCLEOTIDE SEQUENCE [LARGE SCALE GENOMIC DNA]</scope>
    <source>
        <strain evidence="11">cv. Chardonnay</strain>
        <tissue evidence="10">Leaf</tissue>
    </source>
</reference>
<proteinExistence type="inferred from homology"/>
<evidence type="ECO:0000256" key="8">
    <source>
        <dbReference type="SAM" id="MobiDB-lite"/>
    </source>
</evidence>
<sequence length="423" mass="47802">MFETTPAGGAEQEDGKEVHLFIWRCGCCSSQGKIELVLWAVSASLQKRRGNQSQGQTGEDEKPNFLKDQNMDSSTSSAMLKQIMKRVWFKLVRNPTLCQRTGWDIKKPQILENSVTILSNAGLGMAMFSLGLFMALQSRIIACGNRLAAYGMLVRFLAGPAVMAVASVAVGLRGTVLRVSIVQAALPQGIVPFVFSREYNLHPEMLAQRKYSQHQTPKYSRIQQYPPWLLIIITCSSYQTFRVIFGMIVALPSQFCTMFSWDCNTTEYVLLHQTGKGSSMGNLAILGPLPWETRGTQLIVTHDTCYQPDHHHPDSLRICMVQLSYPDRLKERQTTFHLLLSKEEQTTLAERRHPDSSHNTSDNQHEPSGYKSSGWSIKVKRVLHAITTSSHDPHLVTCRVRRQDEVIASHFPRSFYMITFHDL</sequence>
<evidence type="ECO:0000256" key="2">
    <source>
        <dbReference type="ARBA" id="ARBA00009177"/>
    </source>
</evidence>
<keyword evidence="6 9" id="KW-0472">Membrane</keyword>
<keyword evidence="3" id="KW-0813">Transport</keyword>
<keyword evidence="7" id="KW-0927">Auxin signaling pathway</keyword>
<evidence type="ECO:0000256" key="7">
    <source>
        <dbReference type="ARBA" id="ARBA00023294"/>
    </source>
</evidence>
<evidence type="ECO:0000256" key="6">
    <source>
        <dbReference type="ARBA" id="ARBA00023136"/>
    </source>
</evidence>
<gene>
    <name evidence="10" type="primary">PIN1C_3</name>
    <name evidence="10" type="ORF">CK203_047093</name>
</gene>
<dbReference type="GO" id="GO:0009734">
    <property type="term" value="P:auxin-activated signaling pathway"/>
    <property type="evidence" value="ECO:0007669"/>
    <property type="project" value="UniProtKB-KW"/>
</dbReference>
<keyword evidence="4 9" id="KW-0812">Transmembrane</keyword>
<feature type="transmembrane region" description="Helical" evidence="9">
    <location>
        <begin position="117"/>
        <end position="136"/>
    </location>
</feature>
<dbReference type="InterPro" id="IPR004776">
    <property type="entry name" value="Mem_transp_PIN-like"/>
</dbReference>
<keyword evidence="5 9" id="KW-1133">Transmembrane helix</keyword>